<dbReference type="Pfam" id="PF00356">
    <property type="entry name" value="LacI"/>
    <property type="match status" value="1"/>
</dbReference>
<sequence>MTYLSPDGRPEGHSRLPMASFPGTFPPAPFCVPMTIKGKATSLDIAHLAGVSQPTVSRALRGSPMVNAETRERILRIARELNYKVDKNASSLRLRNAGTLALLFFEDPTNDDSLINPFFHSMLGSITRACALHGQDLLVSFQQLSTDWQADYEDSNKADGIILLGYGDYHESRDRLQRLVEQGTHFVRWGAALPGQPGVSIGSDNFQGGHDITTHLLQQGCRRIAFLGHASSHYPEFQERYRGHVAALQEHGLAAEAALQHDAITTEASGQEACQALLARNAPVDAICAASDLIAIGAMRALREAGLRVPQDVAVTGFDDIPLAASVSPALTTVQQDTKQAGQLLVERLLALIGRQAVDSQSIPVKLVVRESSQRG</sequence>
<proteinExistence type="predicted"/>
<dbReference type="CDD" id="cd01392">
    <property type="entry name" value="HTH_LacI"/>
    <property type="match status" value="1"/>
</dbReference>
<dbReference type="InterPro" id="IPR046335">
    <property type="entry name" value="LacI/GalR-like_sensor"/>
</dbReference>
<accession>B4SN92</accession>
<dbReference type="Gene3D" id="3.40.50.2300">
    <property type="match status" value="2"/>
</dbReference>
<dbReference type="InterPro" id="IPR010982">
    <property type="entry name" value="Lambda_DNA-bd_dom_sf"/>
</dbReference>
<dbReference type="EC" id="5.1.1.1" evidence="5"/>
<dbReference type="SMART" id="SM00354">
    <property type="entry name" value="HTH_LACI"/>
    <property type="match status" value="1"/>
</dbReference>
<dbReference type="Proteomes" id="UP000001867">
    <property type="component" value="Chromosome"/>
</dbReference>
<dbReference type="Gene3D" id="1.10.260.40">
    <property type="entry name" value="lambda repressor-like DNA-binding domains"/>
    <property type="match status" value="1"/>
</dbReference>
<dbReference type="EMBL" id="CP001111">
    <property type="protein sequence ID" value="ACF50737.1"/>
    <property type="molecule type" value="Genomic_DNA"/>
</dbReference>
<evidence type="ECO:0000256" key="1">
    <source>
        <dbReference type="ARBA" id="ARBA00023015"/>
    </source>
</evidence>
<keyword evidence="2" id="KW-0238">DNA-binding</keyword>
<organism evidence="5 6">
    <name type="scientific">Stenotrophomonas maltophilia (strain R551-3)</name>
    <dbReference type="NCBI Taxonomy" id="391008"/>
    <lineage>
        <taxon>Bacteria</taxon>
        <taxon>Pseudomonadati</taxon>
        <taxon>Pseudomonadota</taxon>
        <taxon>Gammaproteobacteria</taxon>
        <taxon>Lysobacterales</taxon>
        <taxon>Lysobacteraceae</taxon>
        <taxon>Stenotrophomonas</taxon>
        <taxon>Stenotrophomonas maltophilia group</taxon>
    </lineage>
</organism>
<dbReference type="InterPro" id="IPR000843">
    <property type="entry name" value="HTH_LacI"/>
</dbReference>
<dbReference type="SUPFAM" id="SSF53822">
    <property type="entry name" value="Periplasmic binding protein-like I"/>
    <property type="match status" value="1"/>
</dbReference>
<dbReference type="CDD" id="cd06295">
    <property type="entry name" value="PBP1_CelR"/>
    <property type="match status" value="1"/>
</dbReference>
<evidence type="ECO:0000256" key="3">
    <source>
        <dbReference type="ARBA" id="ARBA00023163"/>
    </source>
</evidence>
<keyword evidence="5" id="KW-0413">Isomerase</keyword>
<dbReference type="HOGENOM" id="CLU_037628_6_2_6"/>
<dbReference type="KEGG" id="smt:Smal_1032"/>
<dbReference type="eggNOG" id="COG1609">
    <property type="taxonomic scope" value="Bacteria"/>
</dbReference>
<evidence type="ECO:0000313" key="6">
    <source>
        <dbReference type="Proteomes" id="UP000001867"/>
    </source>
</evidence>
<evidence type="ECO:0000313" key="5">
    <source>
        <dbReference type="EMBL" id="ACF50737.1"/>
    </source>
</evidence>
<keyword evidence="3" id="KW-0804">Transcription</keyword>
<dbReference type="Pfam" id="PF13377">
    <property type="entry name" value="Peripla_BP_3"/>
    <property type="match status" value="1"/>
</dbReference>
<name>B4SN92_STRM5</name>
<dbReference type="PANTHER" id="PTHR30146">
    <property type="entry name" value="LACI-RELATED TRANSCRIPTIONAL REPRESSOR"/>
    <property type="match status" value="1"/>
</dbReference>
<dbReference type="GO" id="GO:0000976">
    <property type="term" value="F:transcription cis-regulatory region binding"/>
    <property type="evidence" value="ECO:0007669"/>
    <property type="project" value="TreeGrafter"/>
</dbReference>
<dbReference type="PANTHER" id="PTHR30146:SF120">
    <property type="entry name" value="ALANINE RACEMASE"/>
    <property type="match status" value="1"/>
</dbReference>
<reference evidence="5 6" key="1">
    <citation type="submission" date="2008-06" db="EMBL/GenBank/DDBJ databases">
        <title>Complete sequence of Stenotrophomonas maltophilia R551-3.</title>
        <authorList>
            <consortium name="US DOE Joint Genome Institute"/>
            <person name="Lucas S."/>
            <person name="Copeland A."/>
            <person name="Lapidus A."/>
            <person name="Glavina del Rio T."/>
            <person name="Dalin E."/>
            <person name="Tice H."/>
            <person name="Pitluck S."/>
            <person name="Chain P."/>
            <person name="Malfatti S."/>
            <person name="Shin M."/>
            <person name="Vergez L."/>
            <person name="Lang D."/>
            <person name="Schmutz J."/>
            <person name="Larimer F."/>
            <person name="Land M."/>
            <person name="Hauser L."/>
            <person name="Kyrpides N."/>
            <person name="Mikhailova N."/>
            <person name="Taghavi S."/>
            <person name="Monchy S."/>
            <person name="Newman L."/>
            <person name="Vangronsveld J."/>
            <person name="van der Lelie D."/>
            <person name="Richardson P."/>
        </authorList>
    </citation>
    <scope>NUCLEOTIDE SEQUENCE [LARGE SCALE GENOMIC DNA]</scope>
    <source>
        <strain evidence="5 6">R551-3</strain>
    </source>
</reference>
<gene>
    <name evidence="5" type="ordered locus">Smal_1032</name>
</gene>
<dbReference type="InterPro" id="IPR028082">
    <property type="entry name" value="Peripla_BP_I"/>
</dbReference>
<dbReference type="GO" id="GO:0003700">
    <property type="term" value="F:DNA-binding transcription factor activity"/>
    <property type="evidence" value="ECO:0007669"/>
    <property type="project" value="TreeGrafter"/>
</dbReference>
<dbReference type="AlphaFoldDB" id="B4SN92"/>
<evidence type="ECO:0000259" key="4">
    <source>
        <dbReference type="PROSITE" id="PS50932"/>
    </source>
</evidence>
<evidence type="ECO:0000256" key="2">
    <source>
        <dbReference type="ARBA" id="ARBA00023125"/>
    </source>
</evidence>
<keyword evidence="1" id="KW-0805">Transcription regulation</keyword>
<dbReference type="SUPFAM" id="SSF47413">
    <property type="entry name" value="lambda repressor-like DNA-binding domains"/>
    <property type="match status" value="1"/>
</dbReference>
<protein>
    <submittedName>
        <fullName evidence="5">Transcriptional regulator, LacI family</fullName>
        <ecNumber evidence="5">5.1.1.1</ecNumber>
    </submittedName>
</protein>
<feature type="domain" description="HTH lacI-type" evidence="4">
    <location>
        <begin position="40"/>
        <end position="94"/>
    </location>
</feature>
<dbReference type="STRING" id="391008.Smal_1032"/>
<dbReference type="PROSITE" id="PS50932">
    <property type="entry name" value="HTH_LACI_2"/>
    <property type="match status" value="1"/>
</dbReference>
<dbReference type="GO" id="GO:0008784">
    <property type="term" value="F:alanine racemase activity"/>
    <property type="evidence" value="ECO:0007669"/>
    <property type="project" value="UniProtKB-EC"/>
</dbReference>